<dbReference type="PANTHER" id="PTHR35525:SF3">
    <property type="entry name" value="BLL6575 PROTEIN"/>
    <property type="match status" value="1"/>
</dbReference>
<dbReference type="Pfam" id="PF07336">
    <property type="entry name" value="ABATE"/>
    <property type="match status" value="1"/>
</dbReference>
<evidence type="ECO:0000313" key="2">
    <source>
        <dbReference type="EMBL" id="QEW03471.1"/>
    </source>
</evidence>
<dbReference type="PROSITE" id="PS00356">
    <property type="entry name" value="HTH_LACI_1"/>
    <property type="match status" value="1"/>
</dbReference>
<evidence type="ECO:0000259" key="1">
    <source>
        <dbReference type="PROSITE" id="PS50932"/>
    </source>
</evidence>
<dbReference type="InterPro" id="IPR023286">
    <property type="entry name" value="ABATE_dom_sf"/>
</dbReference>
<dbReference type="RefSeq" id="WP_150924917.1">
    <property type="nucleotide sequence ID" value="NZ_CP044232.1"/>
</dbReference>
<dbReference type="Pfam" id="PF11706">
    <property type="entry name" value="zf-CGNR"/>
    <property type="match status" value="1"/>
</dbReference>
<proteinExistence type="predicted"/>
<dbReference type="GO" id="GO:0003677">
    <property type="term" value="F:DNA binding"/>
    <property type="evidence" value="ECO:0007669"/>
    <property type="project" value="UniProtKB-KW"/>
</dbReference>
<feature type="domain" description="HTH lacI-type" evidence="1">
    <location>
        <begin position="199"/>
        <end position="253"/>
    </location>
</feature>
<dbReference type="KEGG" id="mlz:F6J85_10400"/>
<dbReference type="Gene3D" id="1.10.260.40">
    <property type="entry name" value="lambda repressor-like DNA-binding domains"/>
    <property type="match status" value="1"/>
</dbReference>
<dbReference type="PANTHER" id="PTHR35525">
    <property type="entry name" value="BLL6575 PROTEIN"/>
    <property type="match status" value="1"/>
</dbReference>
<dbReference type="EMBL" id="CP044232">
    <property type="protein sequence ID" value="QEW03471.1"/>
    <property type="molecule type" value="Genomic_DNA"/>
</dbReference>
<dbReference type="SMART" id="SM00354">
    <property type="entry name" value="HTH_LACI"/>
    <property type="match status" value="1"/>
</dbReference>
<protein>
    <submittedName>
        <fullName evidence="2">LacI family DNA-binding transcriptional regulator</fullName>
    </submittedName>
</protein>
<dbReference type="Pfam" id="PF00356">
    <property type="entry name" value="LacI"/>
    <property type="match status" value="1"/>
</dbReference>
<dbReference type="GO" id="GO:0006355">
    <property type="term" value="P:regulation of DNA-templated transcription"/>
    <property type="evidence" value="ECO:0007669"/>
    <property type="project" value="InterPro"/>
</dbReference>
<dbReference type="InterPro" id="IPR000843">
    <property type="entry name" value="HTH_LacI"/>
</dbReference>
<dbReference type="AlphaFoldDB" id="A0A5J6L511"/>
<name>A0A5J6L511_9MICO</name>
<dbReference type="PROSITE" id="PS50932">
    <property type="entry name" value="HTH_LACI_2"/>
    <property type="match status" value="1"/>
</dbReference>
<dbReference type="InterPro" id="IPR021005">
    <property type="entry name" value="Znf_CGNR"/>
</dbReference>
<accession>A0A5J6L511</accession>
<organism evidence="2 3">
    <name type="scientific">Microbacterium lushaniae</name>
    <dbReference type="NCBI Taxonomy" id="2614639"/>
    <lineage>
        <taxon>Bacteria</taxon>
        <taxon>Bacillati</taxon>
        <taxon>Actinomycetota</taxon>
        <taxon>Actinomycetes</taxon>
        <taxon>Micrococcales</taxon>
        <taxon>Microbacteriaceae</taxon>
        <taxon>Microbacterium</taxon>
    </lineage>
</organism>
<dbReference type="SUPFAM" id="SSF160904">
    <property type="entry name" value="Jann2411-like"/>
    <property type="match status" value="1"/>
</dbReference>
<evidence type="ECO:0000313" key="3">
    <source>
        <dbReference type="Proteomes" id="UP000325516"/>
    </source>
</evidence>
<keyword evidence="2" id="KW-0238">DNA-binding</keyword>
<dbReference type="InterPro" id="IPR010982">
    <property type="entry name" value="Lambda_DNA-bd_dom_sf"/>
</dbReference>
<dbReference type="InterPro" id="IPR010852">
    <property type="entry name" value="ABATE"/>
</dbReference>
<dbReference type="Gene3D" id="1.10.3300.10">
    <property type="entry name" value="Jann2411-like domain"/>
    <property type="match status" value="1"/>
</dbReference>
<keyword evidence="3" id="KW-1185">Reference proteome</keyword>
<dbReference type="Proteomes" id="UP000325516">
    <property type="component" value="Chromosome"/>
</dbReference>
<reference evidence="3" key="1">
    <citation type="submission" date="2019-09" db="EMBL/GenBank/DDBJ databases">
        <title>Mumia zhuanghuii sp. nov. isolated from the intestinal contents of plateau pika (Ochotona curzoniae) in the Qinghai-Tibet plateau of China.</title>
        <authorList>
            <person name="Tian Z."/>
        </authorList>
    </citation>
    <scope>NUCLEOTIDE SEQUENCE [LARGE SCALE GENOMIC DNA]</scope>
    <source>
        <strain evidence="3">L-031</strain>
    </source>
</reference>
<dbReference type="SUPFAM" id="SSF47413">
    <property type="entry name" value="lambda repressor-like DNA-binding domains"/>
    <property type="match status" value="1"/>
</dbReference>
<gene>
    <name evidence="2" type="ORF">F6J85_10400</name>
</gene>
<dbReference type="CDD" id="cd01392">
    <property type="entry name" value="HTH_LacI"/>
    <property type="match status" value="1"/>
</dbReference>
<sequence>MKTGADAVDAVPAAVRLVREFVNTVEWQRDADAWETPSDLAAWCNGEGIAVARELTGDDLTLARRIREGVREVLLAHAGHDAMPGALADLRDALTHVPLRMTFDAEGRPGLARGDDGSSPLAAVVLAIDTARTEGSWMRLKACSRDSCRWAYWDESRNRSGRWCSMAGCGNYVKMRRRNAPAIAVEDAIPLAGESPRMPRMIDVAARAGVSAKTVSNVITGAVNVGAATRLRVEAAIEELDYRPNLAARALRTGRNVAGG</sequence>